<comment type="similarity">
    <text evidence="2">Belongs to the PqqA family.</text>
</comment>
<dbReference type="EMBL" id="CP021112">
    <property type="protein sequence ID" value="ARQ00424.1"/>
    <property type="molecule type" value="Genomic_DNA"/>
</dbReference>
<dbReference type="RefSeq" id="WP_086088820.1">
    <property type="nucleotide sequence ID" value="NZ_RAQD01000005.1"/>
</dbReference>
<dbReference type="UniPathway" id="UPA00539"/>
<evidence type="ECO:0000256" key="3">
    <source>
        <dbReference type="ARBA" id="ARBA00015086"/>
    </source>
</evidence>
<dbReference type="InterPro" id="IPR011725">
    <property type="entry name" value="PQQ_synth_PqqA"/>
</dbReference>
<evidence type="ECO:0000256" key="4">
    <source>
        <dbReference type="ARBA" id="ARBA00022905"/>
    </source>
</evidence>
<gene>
    <name evidence="5" type="ORF">CAK95_16040</name>
</gene>
<dbReference type="Proteomes" id="UP000194137">
    <property type="component" value="Chromosome"/>
</dbReference>
<dbReference type="KEGG" id="psin:CAK95_16040"/>
<dbReference type="Pfam" id="PF08042">
    <property type="entry name" value="PqqA"/>
    <property type="match status" value="1"/>
</dbReference>
<dbReference type="STRING" id="1235591.CAK95_16040"/>
<reference evidence="5 6" key="1">
    <citation type="submission" date="2017-05" db="EMBL/GenBank/DDBJ databases">
        <title>Full genome sequence of Pseudorhodoplanes sinuspersici.</title>
        <authorList>
            <person name="Dastgheib S.M.M."/>
            <person name="Shavandi M."/>
            <person name="Tirandaz H."/>
        </authorList>
    </citation>
    <scope>NUCLEOTIDE SEQUENCE [LARGE SCALE GENOMIC DNA]</scope>
    <source>
        <strain evidence="5 6">RIPI110</strain>
    </source>
</reference>
<comment type="pathway">
    <text evidence="1">Cofactor biosynthesis; pyrroloquinoline quinone biosynthesis.</text>
</comment>
<organism evidence="5 6">
    <name type="scientific">Pseudorhodoplanes sinuspersici</name>
    <dbReference type="NCBI Taxonomy" id="1235591"/>
    <lineage>
        <taxon>Bacteria</taxon>
        <taxon>Pseudomonadati</taxon>
        <taxon>Pseudomonadota</taxon>
        <taxon>Alphaproteobacteria</taxon>
        <taxon>Hyphomicrobiales</taxon>
        <taxon>Pseudorhodoplanes</taxon>
    </lineage>
</organism>
<evidence type="ECO:0000313" key="5">
    <source>
        <dbReference type="EMBL" id="ARQ00424.1"/>
    </source>
</evidence>
<dbReference type="AlphaFoldDB" id="A0A1W6ZSR7"/>
<protein>
    <recommendedName>
        <fullName evidence="3">Coenzyme PQQ synthesis protein A</fullName>
    </recommendedName>
</protein>
<evidence type="ECO:0000256" key="2">
    <source>
        <dbReference type="ARBA" id="ARBA00009325"/>
    </source>
</evidence>
<sequence length="31" mass="3610">MERTRKMAWTTPTLVEICIGLEINGYLPPEF</sequence>
<evidence type="ECO:0000256" key="1">
    <source>
        <dbReference type="ARBA" id="ARBA00004886"/>
    </source>
</evidence>
<dbReference type="NCBIfam" id="TIGR02107">
    <property type="entry name" value="PQQ_syn_pqqA"/>
    <property type="match status" value="1"/>
</dbReference>
<accession>A0A1W6ZSR7</accession>
<name>A0A1W6ZSR7_9HYPH</name>
<dbReference type="GO" id="GO:0018189">
    <property type="term" value="P:pyrroloquinoline quinone biosynthetic process"/>
    <property type="evidence" value="ECO:0007669"/>
    <property type="project" value="UniProtKB-UniPathway"/>
</dbReference>
<evidence type="ECO:0000313" key="6">
    <source>
        <dbReference type="Proteomes" id="UP000194137"/>
    </source>
</evidence>
<proteinExistence type="inferred from homology"/>
<keyword evidence="4" id="KW-0884">PQQ biosynthesis</keyword>
<keyword evidence="6" id="KW-1185">Reference proteome</keyword>